<dbReference type="Proteomes" id="UP000234479">
    <property type="component" value="Unassembled WGS sequence"/>
</dbReference>
<dbReference type="PANTHER" id="PTHR35861">
    <property type="match status" value="1"/>
</dbReference>
<proteinExistence type="inferred from homology"/>
<comment type="caution">
    <text evidence="4">The sequence shown here is derived from an EMBL/GenBank/DDBJ whole genome shotgun (WGS) entry which is preliminary data.</text>
</comment>
<sequence>MDIAHRNDGGAFAGAPYRAGSPPGLYEQLERPKRPRRVRLSTAAFVGLAERGPVNTPTLVTSMPAFRTQFGAAADGMLLPQAVGAFFANGGRQCVVVRCLDAAKARTARLALPGLTADGAIAARNPGAWANRLSLRTTVKRRALPLRLAPVGDPAWPEGGLIAPAHRARPGVTLRLVGGSPPAGLVVHIAAAATPRRGVTAVTLDAALAPAFSDPALLAGAEELLVRLDVDLGGALVERWDDAALHPDHPDFLPRLIGRRAASEALLAPRLSGGEEPDSAWGDQEDPAGSEFLRPSLLLRDATLTPSAALLTAPDGLTFHALDLVAPESGDDARATTTRDHFFDATPGEPSDAATGLLTFADRPGGLDVLAVWDETQPTDPVALVAMPDLLHPTPPDDAPEPALADETPCFGACIHAPQPNASAVLPYPQLGASLDNLRTAQDRLTRHCEATGGRIALLDLPPGLAAGDIIGWRRALASDRAALFAPWLRAAPVGDPQGAAIIAPPSAAAAGLIARVEGQAGVWASPGAQTLAGVFGLAEDPGLPEAGFLHAERIDVIRRTEKGVQLMGSRTTALDPDWTHINVRRVIDWLKAQLALDLAWATFEPNNPALWRAMTHTATTRLRGLFDAGALAGDTAARSYFARCDDTTMSQHDLDQGRAIMLVGVAPAVPAEFLVFRLIRDGGENPSVGAFG</sequence>
<dbReference type="EMBL" id="PJRS01000034">
    <property type="protein sequence ID" value="PLR23006.1"/>
    <property type="molecule type" value="Genomic_DNA"/>
</dbReference>
<feature type="domain" description="Tail sheath protein subtilisin-like" evidence="2">
    <location>
        <begin position="437"/>
        <end position="573"/>
    </location>
</feature>
<accession>A0A2N5DAL4</accession>
<dbReference type="RefSeq" id="WP_101719135.1">
    <property type="nucleotide sequence ID" value="NZ_PJRS01000034.1"/>
</dbReference>
<evidence type="ECO:0000256" key="1">
    <source>
        <dbReference type="ARBA" id="ARBA00008005"/>
    </source>
</evidence>
<dbReference type="Pfam" id="PF17482">
    <property type="entry name" value="Phage_sheath_1C"/>
    <property type="match status" value="1"/>
</dbReference>
<name>A0A2N5DAL4_9CAUL</name>
<dbReference type="OrthoDB" id="9767864at2"/>
<dbReference type="InterPro" id="IPR035089">
    <property type="entry name" value="Phage_sheath_subtilisin"/>
</dbReference>
<evidence type="ECO:0000259" key="3">
    <source>
        <dbReference type="Pfam" id="PF17482"/>
    </source>
</evidence>
<dbReference type="InterPro" id="IPR020287">
    <property type="entry name" value="Tail_sheath_C"/>
</dbReference>
<gene>
    <name evidence="4" type="ORF">SGCZBJ_16765</name>
</gene>
<dbReference type="Gene3D" id="3.40.50.11780">
    <property type="match status" value="2"/>
</dbReference>
<reference evidence="4 5" key="1">
    <citation type="submission" date="2017-12" db="EMBL/GenBank/DDBJ databases">
        <title>The genome sequence of Caulobacter sp. 410.</title>
        <authorList>
            <person name="Gao J."/>
            <person name="Mao X."/>
            <person name="Sun J."/>
        </authorList>
    </citation>
    <scope>NUCLEOTIDE SEQUENCE [LARGE SCALE GENOMIC DNA]</scope>
    <source>
        <strain evidence="4 5">410</strain>
    </source>
</reference>
<evidence type="ECO:0000259" key="2">
    <source>
        <dbReference type="Pfam" id="PF04984"/>
    </source>
</evidence>
<evidence type="ECO:0000313" key="5">
    <source>
        <dbReference type="Proteomes" id="UP000234479"/>
    </source>
</evidence>
<feature type="domain" description="Tail sheath protein C-terminal" evidence="3">
    <location>
        <begin position="576"/>
        <end position="678"/>
    </location>
</feature>
<dbReference type="Pfam" id="PF04984">
    <property type="entry name" value="Phage_sheath_1"/>
    <property type="match status" value="1"/>
</dbReference>
<evidence type="ECO:0008006" key="6">
    <source>
        <dbReference type="Google" id="ProtNLM"/>
    </source>
</evidence>
<dbReference type="InterPro" id="IPR052042">
    <property type="entry name" value="Tail_sheath_structural"/>
</dbReference>
<organism evidence="4 5">
    <name type="scientific">Caulobacter zeae</name>
    <dbReference type="NCBI Taxonomy" id="2055137"/>
    <lineage>
        <taxon>Bacteria</taxon>
        <taxon>Pseudomonadati</taxon>
        <taxon>Pseudomonadota</taxon>
        <taxon>Alphaproteobacteria</taxon>
        <taxon>Caulobacterales</taxon>
        <taxon>Caulobacteraceae</taxon>
        <taxon>Caulobacter</taxon>
    </lineage>
</organism>
<protein>
    <recommendedName>
        <fullName evidence="6">Tail sheath protein C-terminal domain-containing protein</fullName>
    </recommendedName>
</protein>
<dbReference type="PANTHER" id="PTHR35861:SF1">
    <property type="entry name" value="PHAGE TAIL SHEATH PROTEIN"/>
    <property type="match status" value="1"/>
</dbReference>
<keyword evidence="5" id="KW-1185">Reference proteome</keyword>
<dbReference type="AlphaFoldDB" id="A0A2N5DAL4"/>
<comment type="similarity">
    <text evidence="1">Belongs to the myoviridae tail sheath protein family.</text>
</comment>
<evidence type="ECO:0000313" key="4">
    <source>
        <dbReference type="EMBL" id="PLR23006.1"/>
    </source>
</evidence>